<proteinExistence type="predicted"/>
<accession>A0A6I3KTP6</accession>
<evidence type="ECO:0000256" key="1">
    <source>
        <dbReference type="SAM" id="MobiDB-lite"/>
    </source>
</evidence>
<keyword evidence="3" id="KW-1185">Reference proteome</keyword>
<evidence type="ECO:0000313" key="2">
    <source>
        <dbReference type="EMBL" id="MTE14173.1"/>
    </source>
</evidence>
<feature type="region of interest" description="Disordered" evidence="1">
    <location>
        <begin position="46"/>
        <end position="75"/>
    </location>
</feature>
<dbReference type="Proteomes" id="UP000432464">
    <property type="component" value="Unassembled WGS sequence"/>
</dbReference>
<protein>
    <submittedName>
        <fullName evidence="2">Uncharacterized protein</fullName>
    </submittedName>
</protein>
<name>A0A6I3KTP6_9NOCA</name>
<dbReference type="EMBL" id="WMBB01000006">
    <property type="protein sequence ID" value="MTE14173.1"/>
    <property type="molecule type" value="Genomic_DNA"/>
</dbReference>
<comment type="caution">
    <text evidence="2">The sequence shown here is derived from an EMBL/GenBank/DDBJ whole genome shotgun (WGS) entry which is preliminary data.</text>
</comment>
<sequence length="75" mass="8091">MTALGLPFLLGLTLGSALTLLLPVITRPHAPNSDGWTVAAITTRIERERSQQHSESPCGRTPIHTRPSSPHLASR</sequence>
<dbReference type="RefSeq" id="WP_154788566.1">
    <property type="nucleotide sequence ID" value="NZ_WMBB01000006.1"/>
</dbReference>
<organism evidence="2 3">
    <name type="scientific">Nocardia aurantiaca</name>
    <dbReference type="NCBI Taxonomy" id="2675850"/>
    <lineage>
        <taxon>Bacteria</taxon>
        <taxon>Bacillati</taxon>
        <taxon>Actinomycetota</taxon>
        <taxon>Actinomycetes</taxon>
        <taxon>Mycobacteriales</taxon>
        <taxon>Nocardiaceae</taxon>
        <taxon>Nocardia</taxon>
    </lineage>
</organism>
<reference evidence="2 3" key="1">
    <citation type="submission" date="2019-11" db="EMBL/GenBank/DDBJ databases">
        <title>Nocardia sp. nov. CT2-14 isolated from soil.</title>
        <authorList>
            <person name="Kanchanasin P."/>
            <person name="Tanasupawat S."/>
            <person name="Yuki M."/>
            <person name="Kudo T."/>
        </authorList>
    </citation>
    <scope>NUCLEOTIDE SEQUENCE [LARGE SCALE GENOMIC DNA]</scope>
    <source>
        <strain evidence="2 3">CT2-14</strain>
    </source>
</reference>
<evidence type="ECO:0000313" key="3">
    <source>
        <dbReference type="Proteomes" id="UP000432464"/>
    </source>
</evidence>
<gene>
    <name evidence="2" type="ORF">GLP40_15550</name>
</gene>
<dbReference type="AlphaFoldDB" id="A0A6I3KTP6"/>